<name>A0ABT2TA75_9FIRM</name>
<evidence type="ECO:0000256" key="1">
    <source>
        <dbReference type="SAM" id="Phobius"/>
    </source>
</evidence>
<sequence>MKRRIFVVCVFVMLLLGVYAVPASADEAIYEASDFVEFKAAVEEINAKTADETYTISLTGDIDFGSAGYNCAFFKNTVILGNGHTINIGSEISNGELRIRNGAVLSLGKNNGSNNENQLKVTVNAPKRSSALLHIGAWEETGILNIYDGVELTGCTTNGSSLGSAVNISNGEFNMYGGDIHGNTNEAVAAMGGAVAGDGRYGKVVFNMYGGSIRDNKTLTNAFGYGGGVFLANAAFNMEGGSIRENIVGKTTDNAQGYGGGVMLYAGEAVLRGGEISNNTSSNFGGGIFTHNGADIVIKTGFSITENSASQGGGLCNNGNSATVEEGAIVANNTAAVKGDDIAHYGNSLTIAPAQSMNMLLSTDHSNHLITGWYLDDPRWQADSAQEIDVTVSLGKVTTFLKAAYGSKYVVTYRFVNDSEGEGLPAEIVALLPADTQEHHVGDTVIPIQPTQLKVAVAGGVWEFKGYDADHKIVEDIITEFVGTWAFKPNKGSLNGTPGTKPKSAAARVEGKEEQLRESGAQNINIPKTGDTTNIKLYSFLFAAPIMILLALFYYRK</sequence>
<evidence type="ECO:0000313" key="4">
    <source>
        <dbReference type="EMBL" id="MCU6747188.1"/>
    </source>
</evidence>
<keyword evidence="5" id="KW-1185">Reference proteome</keyword>
<accession>A0ABT2TA75</accession>
<evidence type="ECO:0000256" key="2">
    <source>
        <dbReference type="SAM" id="SignalP"/>
    </source>
</evidence>
<keyword evidence="1" id="KW-0812">Transmembrane</keyword>
<evidence type="ECO:0000259" key="3">
    <source>
        <dbReference type="Pfam" id="PF18655"/>
    </source>
</evidence>
<organism evidence="4 5">
    <name type="scientific">Faecalicatena acetigenes</name>
    <dbReference type="NCBI Taxonomy" id="2981790"/>
    <lineage>
        <taxon>Bacteria</taxon>
        <taxon>Bacillati</taxon>
        <taxon>Bacillota</taxon>
        <taxon>Clostridia</taxon>
        <taxon>Lachnospirales</taxon>
        <taxon>Lachnospiraceae</taxon>
        <taxon>Faecalicatena</taxon>
    </lineage>
</organism>
<dbReference type="InterPro" id="IPR041030">
    <property type="entry name" value="SHIRT"/>
</dbReference>
<evidence type="ECO:0000313" key="5">
    <source>
        <dbReference type="Proteomes" id="UP001652394"/>
    </source>
</evidence>
<dbReference type="SUPFAM" id="SSF51126">
    <property type="entry name" value="Pectin lyase-like"/>
    <property type="match status" value="1"/>
</dbReference>
<protein>
    <submittedName>
        <fullName evidence="4">SHIRT domain-containing protein</fullName>
    </submittedName>
</protein>
<reference evidence="4 5" key="1">
    <citation type="journal article" date="2021" name="ISME Commun">
        <title>Automated analysis of genomic sequences facilitates high-throughput and comprehensive description of bacteria.</title>
        <authorList>
            <person name="Hitch T.C.A."/>
        </authorList>
    </citation>
    <scope>NUCLEOTIDE SEQUENCE [LARGE SCALE GENOMIC DNA]</scope>
    <source>
        <strain evidence="4 5">H2_18</strain>
    </source>
</reference>
<proteinExistence type="predicted"/>
<dbReference type="Proteomes" id="UP001652394">
    <property type="component" value="Unassembled WGS sequence"/>
</dbReference>
<dbReference type="EMBL" id="JAOQJX010000006">
    <property type="protein sequence ID" value="MCU6747188.1"/>
    <property type="molecule type" value="Genomic_DNA"/>
</dbReference>
<dbReference type="Pfam" id="PF18655">
    <property type="entry name" value="SHIRT"/>
    <property type="match status" value="1"/>
</dbReference>
<feature type="transmembrane region" description="Helical" evidence="1">
    <location>
        <begin position="537"/>
        <end position="555"/>
    </location>
</feature>
<comment type="caution">
    <text evidence="4">The sequence shown here is derived from an EMBL/GenBank/DDBJ whole genome shotgun (WGS) entry which is preliminary data.</text>
</comment>
<gene>
    <name evidence="4" type="ORF">OCV51_05900</name>
</gene>
<dbReference type="InterPro" id="IPR011050">
    <property type="entry name" value="Pectin_lyase_fold/virulence"/>
</dbReference>
<feature type="signal peptide" evidence="2">
    <location>
        <begin position="1"/>
        <end position="25"/>
    </location>
</feature>
<keyword evidence="1" id="KW-1133">Transmembrane helix</keyword>
<keyword evidence="1" id="KW-0472">Membrane</keyword>
<feature type="chain" id="PRO_5046585560" evidence="2">
    <location>
        <begin position="26"/>
        <end position="557"/>
    </location>
</feature>
<keyword evidence="2" id="KW-0732">Signal</keyword>
<feature type="domain" description="SHIRT" evidence="3">
    <location>
        <begin position="408"/>
        <end position="487"/>
    </location>
</feature>
<dbReference type="RefSeq" id="WP_267304009.1">
    <property type="nucleotide sequence ID" value="NZ_JAOQJX010000006.1"/>
</dbReference>